<reference evidence="2" key="1">
    <citation type="submission" date="2016-12" db="EMBL/GenBank/DDBJ databases">
        <title>Comparative genomics of four Isosphaeraceae planctomycetes: a common pool of plasmids and glycoside hydrolase genes.</title>
        <authorList>
            <person name="Ivanova A."/>
        </authorList>
    </citation>
    <scope>NUCLEOTIDE SEQUENCE [LARGE SCALE GENOMIC DNA]</scope>
    <source>
        <strain evidence="2">PX4</strain>
    </source>
</reference>
<dbReference type="RefSeq" id="WP_076346572.1">
    <property type="nucleotide sequence ID" value="NZ_CP019082.1"/>
</dbReference>
<dbReference type="KEGG" id="pbor:BSF38_02829"/>
<dbReference type="OrthoDB" id="295916at2"/>
<protein>
    <submittedName>
        <fullName evidence="1">Uncharacterized protein</fullName>
    </submittedName>
</protein>
<keyword evidence="2" id="KW-1185">Reference proteome</keyword>
<name>A0A1U7CQU8_9BACT</name>
<dbReference type="STRING" id="1387353.BSF38_02829"/>
<proteinExistence type="predicted"/>
<dbReference type="AlphaFoldDB" id="A0A1U7CQU8"/>
<sequence length="213" mass="22248">MNRRTRPSARDKARFAPVFEGLEGRVVLSSSSLLISGALRPSAARANAAGDVASFPLRFRPFTAMFQGNYTVGPARSPGFATQLYMAGGGTSSSFLHGDIQLAYYVPADASQPAVGMANMIVKNISDTGNQLGADFQAVPGALDRAGRPNQFTWTVNSNSGGTFSGSEGSGTLQLIYYPSRKLPQGATAAGRIGVVFRGSVGTTDTGDITRNS</sequence>
<gene>
    <name evidence="1" type="ORF">BSF38_02829</name>
</gene>
<evidence type="ECO:0000313" key="2">
    <source>
        <dbReference type="Proteomes" id="UP000186309"/>
    </source>
</evidence>
<dbReference type="EMBL" id="CP019082">
    <property type="protein sequence ID" value="APW61315.1"/>
    <property type="molecule type" value="Genomic_DNA"/>
</dbReference>
<dbReference type="Proteomes" id="UP000186309">
    <property type="component" value="Chromosome"/>
</dbReference>
<accession>A0A1U7CQU8</accession>
<organism evidence="1 2">
    <name type="scientific">Paludisphaera borealis</name>
    <dbReference type="NCBI Taxonomy" id="1387353"/>
    <lineage>
        <taxon>Bacteria</taxon>
        <taxon>Pseudomonadati</taxon>
        <taxon>Planctomycetota</taxon>
        <taxon>Planctomycetia</taxon>
        <taxon>Isosphaerales</taxon>
        <taxon>Isosphaeraceae</taxon>
        <taxon>Paludisphaera</taxon>
    </lineage>
</organism>
<evidence type="ECO:0000313" key="1">
    <source>
        <dbReference type="EMBL" id="APW61315.1"/>
    </source>
</evidence>